<keyword evidence="2" id="KW-0238">DNA-binding</keyword>
<reference evidence="5 6" key="1">
    <citation type="submission" date="2015-07" db="EMBL/GenBank/DDBJ databases">
        <title>Lactobacillus korensis/26-25/ whole genome sequencing.</title>
        <authorList>
            <person name="Kim M.K."/>
            <person name="Im W.-T."/>
            <person name="Srinivasan S."/>
            <person name="Lee J.-J."/>
        </authorList>
    </citation>
    <scope>NUCLEOTIDE SEQUENCE [LARGE SCALE GENOMIC DNA]</scope>
    <source>
        <strain evidence="5 6">26-25</strain>
    </source>
</reference>
<name>A0AAC9ER80_9LACO</name>
<evidence type="ECO:0000313" key="5">
    <source>
        <dbReference type="EMBL" id="AKP64141.1"/>
    </source>
</evidence>
<evidence type="ECO:0000256" key="1">
    <source>
        <dbReference type="ARBA" id="ARBA00023015"/>
    </source>
</evidence>
<dbReference type="SMART" id="SM00347">
    <property type="entry name" value="HTH_MARR"/>
    <property type="match status" value="1"/>
</dbReference>
<proteinExistence type="predicted"/>
<accession>A0AAC9ER80</accession>
<dbReference type="SUPFAM" id="SSF46785">
    <property type="entry name" value="Winged helix' DNA-binding domain"/>
    <property type="match status" value="1"/>
</dbReference>
<organism evidence="5 6">
    <name type="scientific">Levilactobacillus koreensis</name>
    <dbReference type="NCBI Taxonomy" id="637971"/>
    <lineage>
        <taxon>Bacteria</taxon>
        <taxon>Bacillati</taxon>
        <taxon>Bacillota</taxon>
        <taxon>Bacilli</taxon>
        <taxon>Lactobacillales</taxon>
        <taxon>Lactobacillaceae</taxon>
        <taxon>Levilactobacillus</taxon>
    </lineage>
</organism>
<dbReference type="KEGG" id="lko:ABN16_03420"/>
<dbReference type="Gene3D" id="1.10.10.10">
    <property type="entry name" value="Winged helix-like DNA-binding domain superfamily/Winged helix DNA-binding domain"/>
    <property type="match status" value="1"/>
</dbReference>
<dbReference type="RefSeq" id="WP_048732953.1">
    <property type="nucleotide sequence ID" value="NZ_CP012033.1"/>
</dbReference>
<dbReference type="PROSITE" id="PS01117">
    <property type="entry name" value="HTH_MARR_1"/>
    <property type="match status" value="1"/>
</dbReference>
<keyword evidence="3" id="KW-0804">Transcription</keyword>
<dbReference type="PROSITE" id="PS50995">
    <property type="entry name" value="HTH_MARR_2"/>
    <property type="match status" value="1"/>
</dbReference>
<dbReference type="InterPro" id="IPR023187">
    <property type="entry name" value="Tscrpt_reg_MarR-type_CS"/>
</dbReference>
<evidence type="ECO:0000256" key="3">
    <source>
        <dbReference type="ARBA" id="ARBA00023163"/>
    </source>
</evidence>
<dbReference type="InterPro" id="IPR039422">
    <property type="entry name" value="MarR/SlyA-like"/>
</dbReference>
<dbReference type="EMBL" id="CP012033">
    <property type="protein sequence ID" value="AKP64141.1"/>
    <property type="molecule type" value="Genomic_DNA"/>
</dbReference>
<dbReference type="InterPro" id="IPR036390">
    <property type="entry name" value="WH_DNA-bd_sf"/>
</dbReference>
<evidence type="ECO:0000256" key="2">
    <source>
        <dbReference type="ARBA" id="ARBA00023125"/>
    </source>
</evidence>
<dbReference type="InterPro" id="IPR036388">
    <property type="entry name" value="WH-like_DNA-bd_sf"/>
</dbReference>
<dbReference type="Pfam" id="PF01047">
    <property type="entry name" value="MarR"/>
    <property type="match status" value="1"/>
</dbReference>
<keyword evidence="6" id="KW-1185">Reference proteome</keyword>
<dbReference type="GO" id="GO:0003677">
    <property type="term" value="F:DNA binding"/>
    <property type="evidence" value="ECO:0007669"/>
    <property type="project" value="UniProtKB-KW"/>
</dbReference>
<feature type="domain" description="HTH marR-type" evidence="4">
    <location>
        <begin position="1"/>
        <end position="142"/>
    </location>
</feature>
<dbReference type="GO" id="GO:0003700">
    <property type="term" value="F:DNA-binding transcription factor activity"/>
    <property type="evidence" value="ECO:0007669"/>
    <property type="project" value="InterPro"/>
</dbReference>
<sequence>MPDLTKQKNAAGKLIEFGMVSHTAEEVAHRNHLDKEDHPLRFQGQGKVLLALSQDDGLSQKELATRLNLAVQSTAEFVNKLVKKDLVTKEKSTTDRRKTIIRLTDLGRETAATETAKVPAYLETLTDTELEQLTAILTKINNNLYDEIDTMTPTQSNKFKATVADHLRDWFL</sequence>
<evidence type="ECO:0000259" key="4">
    <source>
        <dbReference type="PROSITE" id="PS50995"/>
    </source>
</evidence>
<keyword evidence="1" id="KW-0805">Transcription regulation</keyword>
<protein>
    <recommendedName>
        <fullName evidence="4">HTH marR-type domain-containing protein</fullName>
    </recommendedName>
</protein>
<evidence type="ECO:0000313" key="6">
    <source>
        <dbReference type="Proteomes" id="UP000036000"/>
    </source>
</evidence>
<dbReference type="GO" id="GO:0006950">
    <property type="term" value="P:response to stress"/>
    <property type="evidence" value="ECO:0007669"/>
    <property type="project" value="TreeGrafter"/>
</dbReference>
<dbReference type="AlphaFoldDB" id="A0AAC9ER80"/>
<dbReference type="PANTHER" id="PTHR33164">
    <property type="entry name" value="TRANSCRIPTIONAL REGULATOR, MARR FAMILY"/>
    <property type="match status" value="1"/>
</dbReference>
<gene>
    <name evidence="5" type="ORF">ABN16_03420</name>
</gene>
<dbReference type="Proteomes" id="UP000036000">
    <property type="component" value="Chromosome"/>
</dbReference>
<dbReference type="PANTHER" id="PTHR33164:SF43">
    <property type="entry name" value="HTH-TYPE TRANSCRIPTIONAL REPRESSOR YETL"/>
    <property type="match status" value="1"/>
</dbReference>
<dbReference type="InterPro" id="IPR000835">
    <property type="entry name" value="HTH_MarR-typ"/>
</dbReference>